<accession>A0A0B6F2S6</accession>
<organism evidence="1 2">
    <name type="scientific">Corynebacterium singulare</name>
    <dbReference type="NCBI Taxonomy" id="161899"/>
    <lineage>
        <taxon>Bacteria</taxon>
        <taxon>Bacillati</taxon>
        <taxon>Actinomycetota</taxon>
        <taxon>Actinomycetes</taxon>
        <taxon>Mycobacteriales</taxon>
        <taxon>Corynebacteriaceae</taxon>
        <taxon>Corynebacterium</taxon>
    </lineage>
</organism>
<dbReference type="Proteomes" id="UP000031890">
    <property type="component" value="Chromosome"/>
</dbReference>
<reference evidence="1 2" key="1">
    <citation type="journal article" date="2015" name="Genome Announc.">
        <title>Complete Genome Sequence and Annotation of Corynebacterium singulare DSM 44357, Isolated from a Human Semen Specimen.</title>
        <authorList>
            <person name="Merten M."/>
            <person name="Brinkrolf K."/>
            <person name="Albersmeier A."/>
            <person name="Kutter Y."/>
            <person name="Ruckert C."/>
            <person name="Tauch A."/>
        </authorList>
    </citation>
    <scope>NUCLEOTIDE SEQUENCE [LARGE SCALE GENOMIC DNA]</scope>
    <source>
        <strain evidence="1">IBS B52218</strain>
    </source>
</reference>
<name>A0A0B6F2S6_9CORY</name>
<sequence length="47" mass="5124">MRDFIHTDLELLYQLADGIDGEDADPGAAQELRDLEAAGTPLPWAVL</sequence>
<dbReference type="STRING" id="161899.CSING_04000"/>
<dbReference type="AlphaFoldDB" id="A0A0B6F2S6"/>
<evidence type="ECO:0000313" key="2">
    <source>
        <dbReference type="Proteomes" id="UP000031890"/>
    </source>
</evidence>
<proteinExistence type="predicted"/>
<gene>
    <name evidence="1" type="ORF">CSING_04000</name>
</gene>
<evidence type="ECO:0000313" key="1">
    <source>
        <dbReference type="EMBL" id="AJI78346.1"/>
    </source>
</evidence>
<dbReference type="HOGENOM" id="CLU_3166940_0_0_11"/>
<protein>
    <submittedName>
        <fullName evidence="1">Uncharacterized protein</fullName>
    </submittedName>
</protein>
<dbReference type="KEGG" id="csx:CSING_04000"/>
<dbReference type="EMBL" id="CP010827">
    <property type="protein sequence ID" value="AJI78346.1"/>
    <property type="molecule type" value="Genomic_DNA"/>
</dbReference>
<dbReference type="RefSeq" id="WP_005291046.1">
    <property type="nucleotide sequence ID" value="NZ_CP010827.1"/>
</dbReference>